<keyword evidence="2" id="KW-1185">Reference proteome</keyword>
<proteinExistence type="predicted"/>
<accession>A0A5C3MGA2</accession>
<dbReference type="AlphaFoldDB" id="A0A5C3MGA2"/>
<reference evidence="1 2" key="1">
    <citation type="journal article" date="2019" name="Nat. Ecol. Evol.">
        <title>Megaphylogeny resolves global patterns of mushroom evolution.</title>
        <authorList>
            <person name="Varga T."/>
            <person name="Krizsan K."/>
            <person name="Foldi C."/>
            <person name="Dima B."/>
            <person name="Sanchez-Garcia M."/>
            <person name="Sanchez-Ramirez S."/>
            <person name="Szollosi G.J."/>
            <person name="Szarkandi J.G."/>
            <person name="Papp V."/>
            <person name="Albert L."/>
            <person name="Andreopoulos W."/>
            <person name="Angelini C."/>
            <person name="Antonin V."/>
            <person name="Barry K.W."/>
            <person name="Bougher N.L."/>
            <person name="Buchanan P."/>
            <person name="Buyck B."/>
            <person name="Bense V."/>
            <person name="Catcheside P."/>
            <person name="Chovatia M."/>
            <person name="Cooper J."/>
            <person name="Damon W."/>
            <person name="Desjardin D."/>
            <person name="Finy P."/>
            <person name="Geml J."/>
            <person name="Haridas S."/>
            <person name="Hughes K."/>
            <person name="Justo A."/>
            <person name="Karasinski D."/>
            <person name="Kautmanova I."/>
            <person name="Kiss B."/>
            <person name="Kocsube S."/>
            <person name="Kotiranta H."/>
            <person name="LaButti K.M."/>
            <person name="Lechner B.E."/>
            <person name="Liimatainen K."/>
            <person name="Lipzen A."/>
            <person name="Lukacs Z."/>
            <person name="Mihaltcheva S."/>
            <person name="Morgado L.N."/>
            <person name="Niskanen T."/>
            <person name="Noordeloos M.E."/>
            <person name="Ohm R.A."/>
            <person name="Ortiz-Santana B."/>
            <person name="Ovrebo C."/>
            <person name="Racz N."/>
            <person name="Riley R."/>
            <person name="Savchenko A."/>
            <person name="Shiryaev A."/>
            <person name="Soop K."/>
            <person name="Spirin V."/>
            <person name="Szebenyi C."/>
            <person name="Tomsovsky M."/>
            <person name="Tulloss R.E."/>
            <person name="Uehling J."/>
            <person name="Grigoriev I.V."/>
            <person name="Vagvolgyi C."/>
            <person name="Papp T."/>
            <person name="Martin F.M."/>
            <person name="Miettinen O."/>
            <person name="Hibbett D.S."/>
            <person name="Nagy L.G."/>
        </authorList>
    </citation>
    <scope>NUCLEOTIDE SEQUENCE [LARGE SCALE GENOMIC DNA]</scope>
    <source>
        <strain evidence="1 2">CBS 166.37</strain>
    </source>
</reference>
<evidence type="ECO:0000313" key="2">
    <source>
        <dbReference type="Proteomes" id="UP000308652"/>
    </source>
</evidence>
<dbReference type="EMBL" id="ML213591">
    <property type="protein sequence ID" value="TFK43695.1"/>
    <property type="molecule type" value="Genomic_DNA"/>
</dbReference>
<organism evidence="1 2">
    <name type="scientific">Crucibulum laeve</name>
    <dbReference type="NCBI Taxonomy" id="68775"/>
    <lineage>
        <taxon>Eukaryota</taxon>
        <taxon>Fungi</taxon>
        <taxon>Dikarya</taxon>
        <taxon>Basidiomycota</taxon>
        <taxon>Agaricomycotina</taxon>
        <taxon>Agaricomycetes</taxon>
        <taxon>Agaricomycetidae</taxon>
        <taxon>Agaricales</taxon>
        <taxon>Agaricineae</taxon>
        <taxon>Nidulariaceae</taxon>
        <taxon>Crucibulum</taxon>
    </lineage>
</organism>
<sequence length="59" mass="6263">MDSGEICIRITGGGDRSLCYGGRRFMAQSAKYRCCCLCNISCENESSTGGGVEKRAACS</sequence>
<protein>
    <submittedName>
        <fullName evidence="1">Uncharacterized protein</fullName>
    </submittedName>
</protein>
<dbReference type="Proteomes" id="UP000308652">
    <property type="component" value="Unassembled WGS sequence"/>
</dbReference>
<evidence type="ECO:0000313" key="1">
    <source>
        <dbReference type="EMBL" id="TFK43695.1"/>
    </source>
</evidence>
<name>A0A5C3MGA2_9AGAR</name>
<gene>
    <name evidence="1" type="ORF">BDQ12DRAFT_191404</name>
</gene>